<proteinExistence type="predicted"/>
<sequence length="56" mass="6560">MTEGTRSTSSSPRYFSDKSRPSILSNIYILRLVRTFVLRSYLISGRTHKETYPEFN</sequence>
<dbReference type="Proteomes" id="UP000789525">
    <property type="component" value="Unassembled WGS sequence"/>
</dbReference>
<dbReference type="EMBL" id="CAJVPT010023603">
    <property type="protein sequence ID" value="CAG8666380.1"/>
    <property type="molecule type" value="Genomic_DNA"/>
</dbReference>
<reference evidence="1" key="1">
    <citation type="submission" date="2021-06" db="EMBL/GenBank/DDBJ databases">
        <authorList>
            <person name="Kallberg Y."/>
            <person name="Tangrot J."/>
            <person name="Rosling A."/>
        </authorList>
    </citation>
    <scope>NUCLEOTIDE SEQUENCE</scope>
    <source>
        <strain evidence="1">CL356</strain>
    </source>
</reference>
<keyword evidence="2" id="KW-1185">Reference proteome</keyword>
<gene>
    <name evidence="1" type="ORF">ACOLOM_LOCUS8782</name>
</gene>
<evidence type="ECO:0000313" key="2">
    <source>
        <dbReference type="Proteomes" id="UP000789525"/>
    </source>
</evidence>
<protein>
    <submittedName>
        <fullName evidence="1">10667_t:CDS:1</fullName>
    </submittedName>
</protein>
<organism evidence="1 2">
    <name type="scientific">Acaulospora colombiana</name>
    <dbReference type="NCBI Taxonomy" id="27376"/>
    <lineage>
        <taxon>Eukaryota</taxon>
        <taxon>Fungi</taxon>
        <taxon>Fungi incertae sedis</taxon>
        <taxon>Mucoromycota</taxon>
        <taxon>Glomeromycotina</taxon>
        <taxon>Glomeromycetes</taxon>
        <taxon>Diversisporales</taxon>
        <taxon>Acaulosporaceae</taxon>
        <taxon>Acaulospora</taxon>
    </lineage>
</organism>
<name>A0ACA9NMN4_9GLOM</name>
<comment type="caution">
    <text evidence="1">The sequence shown here is derived from an EMBL/GenBank/DDBJ whole genome shotgun (WGS) entry which is preliminary data.</text>
</comment>
<evidence type="ECO:0000313" key="1">
    <source>
        <dbReference type="EMBL" id="CAG8666380.1"/>
    </source>
</evidence>
<feature type="non-terminal residue" evidence="1">
    <location>
        <position position="56"/>
    </location>
</feature>
<accession>A0ACA9NMN4</accession>